<keyword evidence="4" id="KW-0808">Transferase</keyword>
<dbReference type="AlphaFoldDB" id="V4RLP0"/>
<dbReference type="OrthoDB" id="9767435at2"/>
<dbReference type="InterPro" id="IPR036890">
    <property type="entry name" value="HATPase_C_sf"/>
</dbReference>
<evidence type="ECO:0000256" key="6">
    <source>
        <dbReference type="ARBA" id="ARBA00022777"/>
    </source>
</evidence>
<dbReference type="GO" id="GO:0004673">
    <property type="term" value="F:protein histidine kinase activity"/>
    <property type="evidence" value="ECO:0007669"/>
    <property type="project" value="UniProtKB-EC"/>
</dbReference>
<keyword evidence="3" id="KW-0597">Phosphoprotein</keyword>
<evidence type="ECO:0000256" key="4">
    <source>
        <dbReference type="ARBA" id="ARBA00022679"/>
    </source>
</evidence>
<gene>
    <name evidence="9" type="ORF">N177_2614</name>
</gene>
<dbReference type="Gene3D" id="3.30.565.10">
    <property type="entry name" value="Histidine kinase-like ATPase, C-terminal domain"/>
    <property type="match status" value="1"/>
</dbReference>
<dbReference type="SMART" id="SM00387">
    <property type="entry name" value="HATPase_c"/>
    <property type="match status" value="1"/>
</dbReference>
<evidence type="ECO:0000256" key="5">
    <source>
        <dbReference type="ARBA" id="ARBA00022741"/>
    </source>
</evidence>
<dbReference type="STRING" id="631454.N177_2614"/>
<dbReference type="InterPro" id="IPR011495">
    <property type="entry name" value="Sig_transdc_His_kin_sub2_dim/P"/>
</dbReference>
<evidence type="ECO:0000259" key="8">
    <source>
        <dbReference type="PROSITE" id="PS50109"/>
    </source>
</evidence>
<dbReference type="PROSITE" id="PS50109">
    <property type="entry name" value="HIS_KIN"/>
    <property type="match status" value="1"/>
</dbReference>
<keyword evidence="6" id="KW-0418">Kinase</keyword>
<evidence type="ECO:0000256" key="1">
    <source>
        <dbReference type="ARBA" id="ARBA00000085"/>
    </source>
</evidence>
<dbReference type="InterPro" id="IPR003594">
    <property type="entry name" value="HATPase_dom"/>
</dbReference>
<dbReference type="EMBL" id="AWXZ01000035">
    <property type="protein sequence ID" value="ESR24165.1"/>
    <property type="molecule type" value="Genomic_DNA"/>
</dbReference>
<name>V4RLP0_9HYPH</name>
<dbReference type="EC" id="2.7.13.3" evidence="2"/>
<keyword evidence="7" id="KW-0067">ATP-binding</keyword>
<evidence type="ECO:0000313" key="9">
    <source>
        <dbReference type="EMBL" id="ESR24165.1"/>
    </source>
</evidence>
<keyword evidence="5" id="KW-0547">Nucleotide-binding</keyword>
<accession>V4RLP0</accession>
<sequence length="203" mass="22239">MENRSHELALREIRHRLSNSFQLINSYIQLRARRVAGEETRRELMELANLVQSIGTLQEQLAAPGGDFAGFLDQAAQNWRRLGASDGHDALRVEVEAEPIALPDQTVCTLALIAHELVTNAIEHGFPAGSSRRLRILFRRDGQEVELAVVDNGRGAAEDAADGQGSMGLHLVEILSRQLGGRFELSSGQGTVASVRLPSAERR</sequence>
<keyword evidence="10" id="KW-1185">Reference proteome</keyword>
<evidence type="ECO:0000256" key="2">
    <source>
        <dbReference type="ARBA" id="ARBA00012438"/>
    </source>
</evidence>
<comment type="catalytic activity">
    <reaction evidence="1">
        <text>ATP + protein L-histidine = ADP + protein N-phospho-L-histidine.</text>
        <dbReference type="EC" id="2.7.13.3"/>
    </reaction>
</comment>
<protein>
    <recommendedName>
        <fullName evidence="2">histidine kinase</fullName>
        <ecNumber evidence="2">2.7.13.3</ecNumber>
    </recommendedName>
</protein>
<organism evidence="9 10">
    <name type="scientific">Lutibaculum baratangense AMV1</name>
    <dbReference type="NCBI Taxonomy" id="631454"/>
    <lineage>
        <taxon>Bacteria</taxon>
        <taxon>Pseudomonadati</taxon>
        <taxon>Pseudomonadota</taxon>
        <taxon>Alphaproteobacteria</taxon>
        <taxon>Hyphomicrobiales</taxon>
        <taxon>Tepidamorphaceae</taxon>
        <taxon>Lutibaculum</taxon>
    </lineage>
</organism>
<evidence type="ECO:0000256" key="7">
    <source>
        <dbReference type="ARBA" id="ARBA00022840"/>
    </source>
</evidence>
<dbReference type="PANTHER" id="PTHR41523">
    <property type="entry name" value="TWO-COMPONENT SYSTEM SENSOR PROTEIN"/>
    <property type="match status" value="1"/>
</dbReference>
<dbReference type="GO" id="GO:0005524">
    <property type="term" value="F:ATP binding"/>
    <property type="evidence" value="ECO:0007669"/>
    <property type="project" value="UniProtKB-KW"/>
</dbReference>
<dbReference type="Pfam" id="PF07568">
    <property type="entry name" value="HisKA_2"/>
    <property type="match status" value="1"/>
</dbReference>
<dbReference type="RefSeq" id="WP_023432743.1">
    <property type="nucleotide sequence ID" value="NZ_AWXZ01000035.1"/>
</dbReference>
<dbReference type="SUPFAM" id="SSF55874">
    <property type="entry name" value="ATPase domain of HSP90 chaperone/DNA topoisomerase II/histidine kinase"/>
    <property type="match status" value="1"/>
</dbReference>
<dbReference type="Proteomes" id="UP000017819">
    <property type="component" value="Unassembled WGS sequence"/>
</dbReference>
<reference evidence="9 10" key="1">
    <citation type="journal article" date="2014" name="Genome Announc.">
        <title>Draft Genome Sequence of Lutibaculum baratangense Strain AMV1T, Isolated from a Mud Volcano in Andamans, India.</title>
        <authorList>
            <person name="Singh A."/>
            <person name="Sreenivas A."/>
            <person name="Sathyanarayana Reddy G."/>
            <person name="Pinnaka A.K."/>
            <person name="Shivaji S."/>
        </authorList>
    </citation>
    <scope>NUCLEOTIDE SEQUENCE [LARGE SCALE GENOMIC DNA]</scope>
    <source>
        <strain evidence="9 10">AMV1</strain>
    </source>
</reference>
<dbReference type="PATRIC" id="fig|631454.5.peg.2583"/>
<dbReference type="InterPro" id="IPR005467">
    <property type="entry name" value="His_kinase_dom"/>
</dbReference>
<evidence type="ECO:0000256" key="3">
    <source>
        <dbReference type="ARBA" id="ARBA00022553"/>
    </source>
</evidence>
<evidence type="ECO:0000313" key="10">
    <source>
        <dbReference type="Proteomes" id="UP000017819"/>
    </source>
</evidence>
<proteinExistence type="predicted"/>
<comment type="caution">
    <text evidence="9">The sequence shown here is derived from an EMBL/GenBank/DDBJ whole genome shotgun (WGS) entry which is preliminary data.</text>
</comment>
<dbReference type="eggNOG" id="COG3920">
    <property type="taxonomic scope" value="Bacteria"/>
</dbReference>
<feature type="domain" description="Histidine kinase" evidence="8">
    <location>
        <begin position="12"/>
        <end position="201"/>
    </location>
</feature>
<dbReference type="PANTHER" id="PTHR41523:SF8">
    <property type="entry name" value="ETHYLENE RESPONSE SENSOR PROTEIN"/>
    <property type="match status" value="1"/>
</dbReference>
<dbReference type="Pfam" id="PF02518">
    <property type="entry name" value="HATPase_c"/>
    <property type="match status" value="1"/>
</dbReference>